<accession>A0A3M2WWA2</accession>
<dbReference type="Proteomes" id="UP000282378">
    <property type="component" value="Unassembled WGS sequence"/>
</dbReference>
<organism evidence="1 2">
    <name type="scientific">Pseudomonas syringae pv. maculicola</name>
    <dbReference type="NCBI Taxonomy" id="59511"/>
    <lineage>
        <taxon>Bacteria</taxon>
        <taxon>Pseudomonadati</taxon>
        <taxon>Pseudomonadota</taxon>
        <taxon>Gammaproteobacteria</taxon>
        <taxon>Pseudomonadales</taxon>
        <taxon>Pseudomonadaceae</taxon>
        <taxon>Pseudomonas</taxon>
    </lineage>
</organism>
<name>A0A3M2WWA2_PSEYM</name>
<reference evidence="1 2" key="1">
    <citation type="submission" date="2018-08" db="EMBL/GenBank/DDBJ databases">
        <title>Recombination of ecologically and evolutionarily significant loci maintains genetic cohesion in the Pseudomonas syringae species complex.</title>
        <authorList>
            <person name="Dillon M."/>
            <person name="Thakur S."/>
            <person name="Almeida R.N.D."/>
            <person name="Weir B.S."/>
            <person name="Guttman D.S."/>
        </authorList>
    </citation>
    <scope>NUCLEOTIDE SEQUENCE [LARGE SCALE GENOMIC DNA]</scope>
    <source>
        <strain evidence="1 2">88_10</strain>
    </source>
</reference>
<dbReference type="AlphaFoldDB" id="A0A3M2WWA2"/>
<comment type="caution">
    <text evidence="1">The sequence shown here is derived from an EMBL/GenBank/DDBJ whole genome shotgun (WGS) entry which is preliminary data.</text>
</comment>
<proteinExistence type="predicted"/>
<protein>
    <submittedName>
        <fullName evidence="1">Uncharacterized protein</fullName>
    </submittedName>
</protein>
<evidence type="ECO:0000313" key="2">
    <source>
        <dbReference type="Proteomes" id="UP000282378"/>
    </source>
</evidence>
<evidence type="ECO:0000313" key="1">
    <source>
        <dbReference type="EMBL" id="RML55833.1"/>
    </source>
</evidence>
<dbReference type="EMBL" id="RBNL01003220">
    <property type="protein sequence ID" value="RML55833.1"/>
    <property type="molecule type" value="Genomic_DNA"/>
</dbReference>
<sequence>MVICQHLLELLIFSRGLVHNASISRKPTWRPDREYFRSAARKP</sequence>
<gene>
    <name evidence="1" type="ORF">APX70_200309</name>
</gene>